<dbReference type="OrthoDB" id="1925091at2759"/>
<reference evidence="1 2" key="1">
    <citation type="journal article" date="2019" name="Nat. Plants">
        <title>Stout camphor tree genome fills gaps in understanding of flowering plant genome evolution.</title>
        <authorList>
            <person name="Chaw S.M."/>
            <person name="Liu Y.C."/>
            <person name="Wu Y.W."/>
            <person name="Wang H.Y."/>
            <person name="Lin C.I."/>
            <person name="Wu C.S."/>
            <person name="Ke H.M."/>
            <person name="Chang L.Y."/>
            <person name="Hsu C.Y."/>
            <person name="Yang H.T."/>
            <person name="Sudianto E."/>
            <person name="Hsu M.H."/>
            <person name="Wu K.P."/>
            <person name="Wang L.N."/>
            <person name="Leebens-Mack J.H."/>
            <person name="Tsai I.J."/>
        </authorList>
    </citation>
    <scope>NUCLEOTIDE SEQUENCE [LARGE SCALE GENOMIC DNA]</scope>
    <source>
        <strain evidence="2">cv. Chaw 1501</strain>
        <tissue evidence="1">Young leaves</tissue>
    </source>
</reference>
<protein>
    <submittedName>
        <fullName evidence="1">Uncharacterized protein</fullName>
    </submittedName>
</protein>
<comment type="caution">
    <text evidence="1">The sequence shown here is derived from an EMBL/GenBank/DDBJ whole genome shotgun (WGS) entry which is preliminary data.</text>
</comment>
<sequence length="471" mass="51120">MQASELHLPQADPSLVVSSLLFEPISHSLALVRSDSSLLLYPPFSSFPPSSPPLPPPSPTIIPPLSTTSSFLRFHPNPNPNSASRVIFLTARPHAAGSSILLRAWILTAANSFAPICLDFNCKHGASSAAVIGLSHGFSVKIEGSVNFFALYSASARKIWVLSVRLRDDRTCLDLMKCAVIDCTSPIYSLRVSMGLLLLGEVNGVRVFPMRLLVKGRVKKRRNMEVRSENDNLSPKSDDFHKKQMDTSLKDMGGCCNGGGIELEGTAEISSPVCKGGHRADYSFAVCNIVKLRQDSGDLGSFFVAFKCSEVQSRNGLQTVTASLKAVSIHSLSQQRFLILDSNGVLHLFSMHYTTIDSEVSTRSCIPSRNGCMRSLNYTMKVQMLAVHPDIASRTYTIWISDGSYSVHIMSFTDVDISADESNNDGSDGKLMQNSAVQAIFTSEKVQDIIPYAANGVLILGQGSIFAYGIA</sequence>
<dbReference type="PANTHER" id="PTHR37383">
    <property type="entry name" value="OS01G0694200 PROTEIN"/>
    <property type="match status" value="1"/>
</dbReference>
<dbReference type="EMBL" id="QPKB01000012">
    <property type="protein sequence ID" value="RWR97254.1"/>
    <property type="molecule type" value="Genomic_DNA"/>
</dbReference>
<dbReference type="Proteomes" id="UP000283530">
    <property type="component" value="Unassembled WGS sequence"/>
</dbReference>
<dbReference type="PANTHER" id="PTHR37383:SF1">
    <property type="entry name" value="OS01G0694200 PROTEIN"/>
    <property type="match status" value="1"/>
</dbReference>
<name>A0A3S4Q0R5_9MAGN</name>
<dbReference type="AlphaFoldDB" id="A0A3S4Q0R5"/>
<evidence type="ECO:0000313" key="1">
    <source>
        <dbReference type="EMBL" id="RWR97254.1"/>
    </source>
</evidence>
<keyword evidence="2" id="KW-1185">Reference proteome</keyword>
<dbReference type="STRING" id="337451.A0A3S4Q0R5"/>
<organism evidence="1 2">
    <name type="scientific">Cinnamomum micranthum f. kanehirae</name>
    <dbReference type="NCBI Taxonomy" id="337451"/>
    <lineage>
        <taxon>Eukaryota</taxon>
        <taxon>Viridiplantae</taxon>
        <taxon>Streptophyta</taxon>
        <taxon>Embryophyta</taxon>
        <taxon>Tracheophyta</taxon>
        <taxon>Spermatophyta</taxon>
        <taxon>Magnoliopsida</taxon>
        <taxon>Magnoliidae</taxon>
        <taxon>Laurales</taxon>
        <taxon>Lauraceae</taxon>
        <taxon>Cinnamomum</taxon>
    </lineage>
</organism>
<accession>A0A3S4Q0R5</accession>
<evidence type="ECO:0000313" key="2">
    <source>
        <dbReference type="Proteomes" id="UP000283530"/>
    </source>
</evidence>
<proteinExistence type="predicted"/>
<gene>
    <name evidence="1" type="ORF">CKAN_02667700</name>
</gene>